<name>A0A1J1HE70_9DIPT</name>
<evidence type="ECO:0000313" key="2">
    <source>
        <dbReference type="Proteomes" id="UP000183832"/>
    </source>
</evidence>
<evidence type="ECO:0000313" key="1">
    <source>
        <dbReference type="EMBL" id="CRK86264.1"/>
    </source>
</evidence>
<reference evidence="1 2" key="1">
    <citation type="submission" date="2015-04" db="EMBL/GenBank/DDBJ databases">
        <authorList>
            <person name="Syromyatnikov M.Y."/>
            <person name="Popov V.N."/>
        </authorList>
    </citation>
    <scope>NUCLEOTIDE SEQUENCE [LARGE SCALE GENOMIC DNA]</scope>
</reference>
<dbReference type="EMBL" id="CVRI01000001">
    <property type="protein sequence ID" value="CRK86264.1"/>
    <property type="molecule type" value="Genomic_DNA"/>
</dbReference>
<dbReference type="Proteomes" id="UP000183832">
    <property type="component" value="Unassembled WGS sequence"/>
</dbReference>
<dbReference type="AlphaFoldDB" id="A0A1J1HE70"/>
<gene>
    <name evidence="1" type="ORF">CLUMA_CG000399</name>
</gene>
<organism evidence="1 2">
    <name type="scientific">Clunio marinus</name>
    <dbReference type="NCBI Taxonomy" id="568069"/>
    <lineage>
        <taxon>Eukaryota</taxon>
        <taxon>Metazoa</taxon>
        <taxon>Ecdysozoa</taxon>
        <taxon>Arthropoda</taxon>
        <taxon>Hexapoda</taxon>
        <taxon>Insecta</taxon>
        <taxon>Pterygota</taxon>
        <taxon>Neoptera</taxon>
        <taxon>Endopterygota</taxon>
        <taxon>Diptera</taxon>
        <taxon>Nematocera</taxon>
        <taxon>Chironomoidea</taxon>
        <taxon>Chironomidae</taxon>
        <taxon>Clunio</taxon>
    </lineage>
</organism>
<proteinExistence type="predicted"/>
<sequence length="73" mass="8506">MVYNNICVALKFYKLPAAQCDFHTKRSRATFNRPKIRSKFEKLLAKVVAKAFDASDEEIFLLKMQHAHEMKTS</sequence>
<accession>A0A1J1HE70</accession>
<keyword evidence="2" id="KW-1185">Reference proteome</keyword>
<protein>
    <submittedName>
        <fullName evidence="1">CLUMA_CG000399, isoform A</fullName>
    </submittedName>
</protein>